<dbReference type="Proteomes" id="UP000223968">
    <property type="component" value="Unassembled WGS sequence"/>
</dbReference>
<dbReference type="AlphaFoldDB" id="A0A2B7Y9K5"/>
<proteinExistence type="predicted"/>
<dbReference type="OrthoDB" id="284184at2759"/>
<feature type="domain" description="AB hydrolase-1" evidence="1">
    <location>
        <begin position="33"/>
        <end position="143"/>
    </location>
</feature>
<dbReference type="GO" id="GO:0046464">
    <property type="term" value="P:acylglycerol catabolic process"/>
    <property type="evidence" value="ECO:0007669"/>
    <property type="project" value="TreeGrafter"/>
</dbReference>
<gene>
    <name evidence="2" type="ORF">AJ79_01170</name>
</gene>
<protein>
    <recommendedName>
        <fullName evidence="1">AB hydrolase-1 domain-containing protein</fullName>
    </recommendedName>
</protein>
<organism evidence="2 3">
    <name type="scientific">Helicocarpus griseus UAMH5409</name>
    <dbReference type="NCBI Taxonomy" id="1447875"/>
    <lineage>
        <taxon>Eukaryota</taxon>
        <taxon>Fungi</taxon>
        <taxon>Dikarya</taxon>
        <taxon>Ascomycota</taxon>
        <taxon>Pezizomycotina</taxon>
        <taxon>Eurotiomycetes</taxon>
        <taxon>Eurotiomycetidae</taxon>
        <taxon>Onygenales</taxon>
        <taxon>Ajellomycetaceae</taxon>
        <taxon>Helicocarpus</taxon>
    </lineage>
</organism>
<dbReference type="PRINTS" id="PR00412">
    <property type="entry name" value="EPOXHYDRLASE"/>
</dbReference>
<dbReference type="SUPFAM" id="SSF53474">
    <property type="entry name" value="alpha/beta-Hydrolases"/>
    <property type="match status" value="1"/>
</dbReference>
<evidence type="ECO:0000313" key="2">
    <source>
        <dbReference type="EMBL" id="PGH17287.1"/>
    </source>
</evidence>
<dbReference type="GO" id="GO:0047372">
    <property type="term" value="F:monoacylglycerol lipase activity"/>
    <property type="evidence" value="ECO:0007669"/>
    <property type="project" value="TreeGrafter"/>
</dbReference>
<dbReference type="PANTHER" id="PTHR43798:SF33">
    <property type="entry name" value="HYDROLASE, PUTATIVE (AFU_ORTHOLOGUE AFUA_2G14860)-RELATED"/>
    <property type="match status" value="1"/>
</dbReference>
<dbReference type="Pfam" id="PF00561">
    <property type="entry name" value="Abhydrolase_1"/>
    <property type="match status" value="1"/>
</dbReference>
<evidence type="ECO:0000313" key="3">
    <source>
        <dbReference type="Proteomes" id="UP000223968"/>
    </source>
</evidence>
<dbReference type="InterPro" id="IPR050266">
    <property type="entry name" value="AB_hydrolase_sf"/>
</dbReference>
<accession>A0A2B7Y9K5</accession>
<dbReference type="InterPro" id="IPR029058">
    <property type="entry name" value="AB_hydrolase_fold"/>
</dbReference>
<sequence>MDPLISKTFTTSRSLKYQYFASPPSHNVSPDAPAILLLHGFPDGALLWQQFLPTLLTLPHRLVIPNLLGYPPSSCPTESSAFNSKAMSDDLVELLASEKIESCIAIGHDWGSFMASRMYIWYPQRVVGLVMMNVAYMPPDLEQPFDVDNINNLSEQMLGYPMFAYWEFVAQDPEAPQIIEGNLEGFWSMMHGDKEPREWMWEMFCVRGAMRGFLEWGENVPVKAYAKEGCDYKRDFMWRVKEGGIGSSLNWYISLADGSNFKVEKELTPDRLVVKAPMLYIGCPGDAVCRPELIDGPKEAGLLPDLKVVGVSGCGHWGIAYEKGAETAGLIKEFVLDRFGKKE</sequence>
<dbReference type="EMBL" id="PDNB01000011">
    <property type="protein sequence ID" value="PGH17287.1"/>
    <property type="molecule type" value="Genomic_DNA"/>
</dbReference>
<dbReference type="InterPro" id="IPR000073">
    <property type="entry name" value="AB_hydrolase_1"/>
</dbReference>
<dbReference type="Gene3D" id="3.40.50.1820">
    <property type="entry name" value="alpha/beta hydrolase"/>
    <property type="match status" value="1"/>
</dbReference>
<dbReference type="GO" id="GO:0016020">
    <property type="term" value="C:membrane"/>
    <property type="evidence" value="ECO:0007669"/>
    <property type="project" value="TreeGrafter"/>
</dbReference>
<name>A0A2B7Y9K5_9EURO</name>
<keyword evidence="3" id="KW-1185">Reference proteome</keyword>
<reference evidence="2 3" key="1">
    <citation type="submission" date="2017-10" db="EMBL/GenBank/DDBJ databases">
        <title>Comparative genomics in systemic dimorphic fungi from Ajellomycetaceae.</title>
        <authorList>
            <person name="Munoz J.F."/>
            <person name="Mcewen J.G."/>
            <person name="Clay O.K."/>
            <person name="Cuomo C.A."/>
        </authorList>
    </citation>
    <scope>NUCLEOTIDE SEQUENCE [LARGE SCALE GENOMIC DNA]</scope>
    <source>
        <strain evidence="2 3">UAMH5409</strain>
    </source>
</reference>
<dbReference type="PANTHER" id="PTHR43798">
    <property type="entry name" value="MONOACYLGLYCEROL LIPASE"/>
    <property type="match status" value="1"/>
</dbReference>
<comment type="caution">
    <text evidence="2">The sequence shown here is derived from an EMBL/GenBank/DDBJ whole genome shotgun (WGS) entry which is preliminary data.</text>
</comment>
<dbReference type="InterPro" id="IPR000639">
    <property type="entry name" value="Epox_hydrolase-like"/>
</dbReference>
<dbReference type="STRING" id="1447875.A0A2B7Y9K5"/>
<evidence type="ECO:0000259" key="1">
    <source>
        <dbReference type="Pfam" id="PF00561"/>
    </source>
</evidence>